<comment type="catalytic activity">
    <reaction evidence="7">
        <text>Zn(2+)(in) + ATP + H2O = Zn(2+)(out) + ADP + phosphate + H(+)</text>
        <dbReference type="Rhea" id="RHEA:20621"/>
        <dbReference type="ChEBI" id="CHEBI:15377"/>
        <dbReference type="ChEBI" id="CHEBI:15378"/>
        <dbReference type="ChEBI" id="CHEBI:29105"/>
        <dbReference type="ChEBI" id="CHEBI:30616"/>
        <dbReference type="ChEBI" id="CHEBI:43474"/>
        <dbReference type="ChEBI" id="CHEBI:456216"/>
        <dbReference type="EC" id="7.2.2.12"/>
    </reaction>
</comment>
<dbReference type="FunFam" id="2.70.150.10:FF:000002">
    <property type="entry name" value="Copper-transporting ATPase 1, putative"/>
    <property type="match status" value="1"/>
</dbReference>
<evidence type="ECO:0000313" key="10">
    <source>
        <dbReference type="EMBL" id="OCB73152.1"/>
    </source>
</evidence>
<evidence type="ECO:0000256" key="3">
    <source>
        <dbReference type="ARBA" id="ARBA00022692"/>
    </source>
</evidence>
<dbReference type="Gene3D" id="3.40.1110.10">
    <property type="entry name" value="Calcium-transporting ATPase, cytoplasmic domain N"/>
    <property type="match status" value="1"/>
</dbReference>
<sequence>MNLPLKDRKFVFLLLSVSTVIILEILSLLGIHLPMPYAPFIFCSFIILIGHEVILKGIQSLLKFNFSSINLLMTIAVIAALYLGEYPEAAVVIVLYVLGERLEDIGLENSKSALDELIKSTPKTAFVKKLNCEIPVDQIEIGTTIQIKAGEIIPLDGKITFGESLIDESAITGEPTAKEKQMGDAVFAGTLNKNGFIEIKTTKLSTDTTFAKIIQLTFEAGAAKSETQKFIQRFSKLYTPIIIGIAILIFTIPVFILGLDFNHWLKQAVTLLVIACPCALVISTPVAIYAAIGNASAKGALVKGGKYIEALSEIQAIAIDKTRTITYGTPVVSDVYPLIGTSREELLSCTAGAEMFSEHPLAQAIITASKTEGFEPHIAKDFKSIMGKGATAKCVVCQIDTVLVGKLEFIREYHDISDEVESIVAQLSTEGKTSVVVSFGKGVAGIIGLTDEIKPDSRSAIQELQEQNIDVIMLTGDTEKAAHFVARQVGITKVFGGLLPEQKSEEIKALLQQYDKVAMVGDGINDAPALALSTVGIAMGTAGSDTAIETANIALMNDQLSLIPFLIRLSKKTMKQIKANTYGAIITKLVFILLAVFGYSNLVLAIAADVGVTLIVILFSLNLMQFEKTKTKDTSTT</sequence>
<dbReference type="InterPro" id="IPR001757">
    <property type="entry name" value="P_typ_ATPase"/>
</dbReference>
<dbReference type="PANTHER" id="PTHR48085">
    <property type="entry name" value="CADMIUM/ZINC-TRANSPORTING ATPASE HMA2-RELATED"/>
    <property type="match status" value="1"/>
</dbReference>
<keyword evidence="8" id="KW-0067">ATP-binding</keyword>
<dbReference type="EMBL" id="LVEO01000006">
    <property type="protein sequence ID" value="OCB73152.1"/>
    <property type="molecule type" value="Genomic_DNA"/>
</dbReference>
<comment type="subcellular location">
    <subcellularLocation>
        <location evidence="8">Cell membrane</location>
    </subcellularLocation>
    <subcellularLocation>
        <location evidence="1">Membrane</location>
    </subcellularLocation>
</comment>
<dbReference type="GO" id="GO:0005886">
    <property type="term" value="C:plasma membrane"/>
    <property type="evidence" value="ECO:0007669"/>
    <property type="project" value="UniProtKB-SubCell"/>
</dbReference>
<dbReference type="AlphaFoldDB" id="A0A1B9DTZ1"/>
<dbReference type="InterPro" id="IPR027256">
    <property type="entry name" value="P-typ_ATPase_IB"/>
</dbReference>
<keyword evidence="8" id="KW-0479">Metal-binding</keyword>
<reference evidence="10" key="2">
    <citation type="submission" date="2016-03" db="EMBL/GenBank/DDBJ databases">
        <authorList>
            <person name="Ploux O."/>
        </authorList>
    </citation>
    <scope>NUCLEOTIDE SEQUENCE</scope>
    <source>
        <strain evidence="10">NBRC 105008</strain>
    </source>
</reference>
<feature type="transmembrane region" description="Helical" evidence="8">
    <location>
        <begin position="237"/>
        <end position="256"/>
    </location>
</feature>
<evidence type="ECO:0000256" key="7">
    <source>
        <dbReference type="ARBA" id="ARBA00047308"/>
    </source>
</evidence>
<dbReference type="Pfam" id="PF00702">
    <property type="entry name" value="Hydrolase"/>
    <property type="match status" value="1"/>
</dbReference>
<organism evidence="10 12">
    <name type="scientific">Flavobacterium glycines</name>
    <dbReference type="NCBI Taxonomy" id="551990"/>
    <lineage>
        <taxon>Bacteria</taxon>
        <taxon>Pseudomonadati</taxon>
        <taxon>Bacteroidota</taxon>
        <taxon>Flavobacteriia</taxon>
        <taxon>Flavobacteriales</taxon>
        <taxon>Flavobacteriaceae</taxon>
        <taxon>Flavobacterium</taxon>
    </lineage>
</organism>
<evidence type="ECO:0000313" key="13">
    <source>
        <dbReference type="Proteomes" id="UP000182367"/>
    </source>
</evidence>
<dbReference type="InterPro" id="IPR008250">
    <property type="entry name" value="ATPase_P-typ_transduc_dom_A_sf"/>
</dbReference>
<dbReference type="GO" id="GO:0046872">
    <property type="term" value="F:metal ion binding"/>
    <property type="evidence" value="ECO:0007669"/>
    <property type="project" value="UniProtKB-KW"/>
</dbReference>
<reference evidence="12" key="1">
    <citation type="submission" date="2016-03" db="EMBL/GenBank/DDBJ databases">
        <title>Draft genome sequence of Paenibacillus glacialis DSM 22343.</title>
        <authorList>
            <person name="Shin S.-K."/>
            <person name="Yi H."/>
        </authorList>
    </citation>
    <scope>NUCLEOTIDE SEQUENCE [LARGE SCALE GENOMIC DNA]</scope>
    <source>
        <strain evidence="12">NBRC 105008</strain>
    </source>
</reference>
<dbReference type="PRINTS" id="PR00119">
    <property type="entry name" value="CATATPASE"/>
</dbReference>
<dbReference type="STRING" id="551990.SAMN05192550_3244"/>
<dbReference type="PANTHER" id="PTHR48085:SF5">
    <property type="entry name" value="CADMIUM_ZINC-TRANSPORTING ATPASE HMA4-RELATED"/>
    <property type="match status" value="1"/>
</dbReference>
<keyword evidence="4 8" id="KW-1133">Transmembrane helix</keyword>
<evidence type="ECO:0000256" key="8">
    <source>
        <dbReference type="RuleBase" id="RU362081"/>
    </source>
</evidence>
<dbReference type="InterPro" id="IPR059000">
    <property type="entry name" value="ATPase_P-type_domA"/>
</dbReference>
<dbReference type="NCBIfam" id="TIGR01494">
    <property type="entry name" value="ATPase_P-type"/>
    <property type="match status" value="1"/>
</dbReference>
<feature type="transmembrane region" description="Helical" evidence="8">
    <location>
        <begin position="37"/>
        <end position="55"/>
    </location>
</feature>
<keyword evidence="8" id="KW-0547">Nucleotide-binding</keyword>
<evidence type="ECO:0000256" key="5">
    <source>
        <dbReference type="ARBA" id="ARBA00023136"/>
    </source>
</evidence>
<dbReference type="SUPFAM" id="SSF81665">
    <property type="entry name" value="Calcium ATPase, transmembrane domain M"/>
    <property type="match status" value="1"/>
</dbReference>
<gene>
    <name evidence="10" type="ORF">FBGL_03690</name>
    <name evidence="11" type="ORF">SAMN05192550_3244</name>
</gene>
<feature type="transmembrane region" description="Helical" evidence="8">
    <location>
        <begin position="579"/>
        <end position="597"/>
    </location>
</feature>
<dbReference type="GO" id="GO:0005524">
    <property type="term" value="F:ATP binding"/>
    <property type="evidence" value="ECO:0007669"/>
    <property type="project" value="UniProtKB-UniRule"/>
</dbReference>
<dbReference type="InterPro" id="IPR023299">
    <property type="entry name" value="ATPase_P-typ_cyto_dom_N"/>
</dbReference>
<evidence type="ECO:0000313" key="11">
    <source>
        <dbReference type="EMBL" id="SDK05775.1"/>
    </source>
</evidence>
<dbReference type="NCBIfam" id="TIGR01525">
    <property type="entry name" value="ATPase-IB_hvy"/>
    <property type="match status" value="1"/>
</dbReference>
<feature type="domain" description="P-type ATPase A" evidence="9">
    <location>
        <begin position="133"/>
        <end position="217"/>
    </location>
</feature>
<proteinExistence type="inferred from homology"/>
<evidence type="ECO:0000256" key="4">
    <source>
        <dbReference type="ARBA" id="ARBA00022989"/>
    </source>
</evidence>
<dbReference type="SUPFAM" id="SSF81660">
    <property type="entry name" value="Metal cation-transporting ATPase, ATP-binding domain N"/>
    <property type="match status" value="1"/>
</dbReference>
<dbReference type="Proteomes" id="UP000182367">
    <property type="component" value="Unassembled WGS sequence"/>
</dbReference>
<dbReference type="GO" id="GO:0016463">
    <property type="term" value="F:P-type zinc transporter activity"/>
    <property type="evidence" value="ECO:0007669"/>
    <property type="project" value="UniProtKB-EC"/>
</dbReference>
<dbReference type="Gene3D" id="3.40.50.1000">
    <property type="entry name" value="HAD superfamily/HAD-like"/>
    <property type="match status" value="1"/>
</dbReference>
<feature type="transmembrane region" description="Helical" evidence="8">
    <location>
        <begin position="603"/>
        <end position="624"/>
    </location>
</feature>
<dbReference type="InterPro" id="IPR023298">
    <property type="entry name" value="ATPase_P-typ_TM_dom_sf"/>
</dbReference>
<evidence type="ECO:0000256" key="6">
    <source>
        <dbReference type="ARBA" id="ARBA00039097"/>
    </source>
</evidence>
<name>A0A1B9DTZ1_9FLAO</name>
<dbReference type="RefSeq" id="WP_066325312.1">
    <property type="nucleotide sequence ID" value="NZ_BJVF01000011.1"/>
</dbReference>
<dbReference type="PRINTS" id="PR00941">
    <property type="entry name" value="CDATPASE"/>
</dbReference>
<keyword evidence="13" id="KW-1185">Reference proteome</keyword>
<protein>
    <recommendedName>
        <fullName evidence="6">P-type Zn(2+) transporter</fullName>
        <ecNumber evidence="6">7.2.2.12</ecNumber>
    </recommendedName>
</protein>
<feature type="transmembrane region" description="Helical" evidence="8">
    <location>
        <begin position="12"/>
        <end position="31"/>
    </location>
</feature>
<dbReference type="Gene3D" id="2.70.150.10">
    <property type="entry name" value="Calcium-transporting ATPase, cytoplasmic transduction domain A"/>
    <property type="match status" value="1"/>
</dbReference>
<evidence type="ECO:0000256" key="2">
    <source>
        <dbReference type="ARBA" id="ARBA00006024"/>
    </source>
</evidence>
<evidence type="ECO:0000259" key="9">
    <source>
        <dbReference type="Pfam" id="PF00122"/>
    </source>
</evidence>
<dbReference type="GO" id="GO:0016887">
    <property type="term" value="F:ATP hydrolysis activity"/>
    <property type="evidence" value="ECO:0007669"/>
    <property type="project" value="InterPro"/>
</dbReference>
<evidence type="ECO:0000313" key="12">
    <source>
        <dbReference type="Proteomes" id="UP000093226"/>
    </source>
</evidence>
<feature type="transmembrane region" description="Helical" evidence="8">
    <location>
        <begin position="268"/>
        <end position="292"/>
    </location>
</feature>
<reference evidence="11 13" key="3">
    <citation type="submission" date="2016-10" db="EMBL/GenBank/DDBJ databases">
        <authorList>
            <person name="Varghese N."/>
            <person name="Submissions S."/>
        </authorList>
    </citation>
    <scope>NUCLEOTIDE SEQUENCE [LARGE SCALE GENOMIC DNA]</scope>
    <source>
        <strain evidence="11 13">Gm-149</strain>
    </source>
</reference>
<dbReference type="Proteomes" id="UP000093226">
    <property type="component" value="Unassembled WGS sequence"/>
</dbReference>
<dbReference type="OrthoDB" id="1521937at2"/>
<comment type="caution">
    <text evidence="10">The sequence shown here is derived from an EMBL/GenBank/DDBJ whole genome shotgun (WGS) entry which is preliminary data.</text>
</comment>
<dbReference type="InterPro" id="IPR051014">
    <property type="entry name" value="Cation_Transport_ATPase_IB"/>
</dbReference>
<evidence type="ECO:0000256" key="1">
    <source>
        <dbReference type="ARBA" id="ARBA00004370"/>
    </source>
</evidence>
<dbReference type="EC" id="7.2.2.12" evidence="6"/>
<dbReference type="Pfam" id="PF00122">
    <property type="entry name" value="E1-E2_ATPase"/>
    <property type="match status" value="1"/>
</dbReference>
<dbReference type="InterPro" id="IPR023214">
    <property type="entry name" value="HAD_sf"/>
</dbReference>
<comment type="similarity">
    <text evidence="2 8">Belongs to the cation transport ATPase (P-type) (TC 3.A.3) family. Type IB subfamily.</text>
</comment>
<dbReference type="SUPFAM" id="SSF81653">
    <property type="entry name" value="Calcium ATPase, transduction domain A"/>
    <property type="match status" value="1"/>
</dbReference>
<dbReference type="InterPro" id="IPR036412">
    <property type="entry name" value="HAD-like_sf"/>
</dbReference>
<keyword evidence="8" id="KW-1003">Cell membrane</keyword>
<dbReference type="EMBL" id="FNEO01000011">
    <property type="protein sequence ID" value="SDK05775.1"/>
    <property type="molecule type" value="Genomic_DNA"/>
</dbReference>
<dbReference type="SUPFAM" id="SSF56784">
    <property type="entry name" value="HAD-like"/>
    <property type="match status" value="1"/>
</dbReference>
<accession>A0A1B9DTZ1</accession>
<keyword evidence="3 8" id="KW-0812">Transmembrane</keyword>
<keyword evidence="5 8" id="KW-0472">Membrane</keyword>